<organism evidence="6 7">
    <name type="scientific">Nocardia goodfellowii</name>
    <dbReference type="NCBI Taxonomy" id="882446"/>
    <lineage>
        <taxon>Bacteria</taxon>
        <taxon>Bacillati</taxon>
        <taxon>Actinomycetota</taxon>
        <taxon>Actinomycetes</taxon>
        <taxon>Mycobacteriales</taxon>
        <taxon>Nocardiaceae</taxon>
        <taxon>Nocardia</taxon>
    </lineage>
</organism>
<accession>A0ABS4QRK1</accession>
<dbReference type="InterPro" id="IPR000675">
    <property type="entry name" value="Cutinase/axe"/>
</dbReference>
<keyword evidence="4" id="KW-1015">Disulfide bond</keyword>
<comment type="caution">
    <text evidence="6">The sequence shown here is derived from an EMBL/GenBank/DDBJ whole genome shotgun (WGS) entry which is preliminary data.</text>
</comment>
<evidence type="ECO:0000313" key="7">
    <source>
        <dbReference type="Proteomes" id="UP001519325"/>
    </source>
</evidence>
<name>A0ABS4QRK1_9NOCA</name>
<keyword evidence="7" id="KW-1185">Reference proteome</keyword>
<keyword evidence="2" id="KW-0719">Serine esterase</keyword>
<evidence type="ECO:0000313" key="6">
    <source>
        <dbReference type="EMBL" id="MBP2194325.1"/>
    </source>
</evidence>
<protein>
    <recommendedName>
        <fullName evidence="8">Cutinase</fullName>
    </recommendedName>
</protein>
<dbReference type="Gene3D" id="3.40.50.1820">
    <property type="entry name" value="alpha/beta hydrolase"/>
    <property type="match status" value="1"/>
</dbReference>
<evidence type="ECO:0000256" key="3">
    <source>
        <dbReference type="ARBA" id="ARBA00022801"/>
    </source>
</evidence>
<dbReference type="Proteomes" id="UP001519325">
    <property type="component" value="Unassembled WGS sequence"/>
</dbReference>
<dbReference type="InterPro" id="IPR029058">
    <property type="entry name" value="AB_hydrolase_fold"/>
</dbReference>
<comment type="similarity">
    <text evidence="1">Belongs to the cutinase family.</text>
</comment>
<evidence type="ECO:0000256" key="2">
    <source>
        <dbReference type="ARBA" id="ARBA00022487"/>
    </source>
</evidence>
<dbReference type="RefSeq" id="WP_209897464.1">
    <property type="nucleotide sequence ID" value="NZ_JAGGMR010000001.1"/>
</dbReference>
<dbReference type="EMBL" id="JAGGMR010000001">
    <property type="protein sequence ID" value="MBP2194325.1"/>
    <property type="molecule type" value="Genomic_DNA"/>
</dbReference>
<proteinExistence type="inferred from homology"/>
<feature type="region of interest" description="Disordered" evidence="5">
    <location>
        <begin position="515"/>
        <end position="538"/>
    </location>
</feature>
<gene>
    <name evidence="6" type="ORF">BJ987_007226</name>
</gene>
<evidence type="ECO:0000256" key="5">
    <source>
        <dbReference type="SAM" id="MobiDB-lite"/>
    </source>
</evidence>
<dbReference type="PANTHER" id="PTHR33630">
    <property type="entry name" value="CUTINASE RV1984C-RELATED-RELATED"/>
    <property type="match status" value="1"/>
</dbReference>
<dbReference type="SUPFAM" id="SSF53474">
    <property type="entry name" value="alpha/beta-Hydrolases"/>
    <property type="match status" value="1"/>
</dbReference>
<evidence type="ECO:0000256" key="1">
    <source>
        <dbReference type="ARBA" id="ARBA00007534"/>
    </source>
</evidence>
<feature type="compositionally biased region" description="Basic and acidic residues" evidence="5">
    <location>
        <begin position="444"/>
        <end position="456"/>
    </location>
</feature>
<evidence type="ECO:0000256" key="4">
    <source>
        <dbReference type="ARBA" id="ARBA00023157"/>
    </source>
</evidence>
<dbReference type="Pfam" id="PF01083">
    <property type="entry name" value="Cutinase"/>
    <property type="match status" value="1"/>
</dbReference>
<feature type="region of interest" description="Disordered" evidence="5">
    <location>
        <begin position="404"/>
        <end position="456"/>
    </location>
</feature>
<keyword evidence="3" id="KW-0378">Hydrolase</keyword>
<dbReference type="PANTHER" id="PTHR33630:SF9">
    <property type="entry name" value="CUTINASE 4"/>
    <property type="match status" value="1"/>
</dbReference>
<dbReference type="SMART" id="SM01110">
    <property type="entry name" value="Cutinase"/>
    <property type="match status" value="1"/>
</dbReference>
<feature type="compositionally biased region" description="Basic residues" evidence="5">
    <location>
        <begin position="524"/>
        <end position="538"/>
    </location>
</feature>
<evidence type="ECO:0008006" key="8">
    <source>
        <dbReference type="Google" id="ProtNLM"/>
    </source>
</evidence>
<sequence length="538" mass="56470">MLATVFAPMVVNAGGPQVVAREYVPYAASFGGATPGSAFSYADSVAGGLAQLRTMAKAVTDRCERTRLALVGYSQGAHVVSLYAKEIGHGQGNVPSEKVAAVALFSDPTRRPGSPLFPGAASKVLPDPAPGLDAAELSGLPRLQQPMPSGGGIGPKRDIEASFGDLTGRVASFCVTGDLACDAPPEIPILHAITNIVGQALLTPTRPFTVLQSVLHATETTLVKTTQAVIGEDLHGNEFGDLSLTAELPLSKRLVEASDPRVRVDGPNARAALVKLATLTLNAMTAVAGTVLTTDDVAEVMATAQADPIAGLTRLATKLLQPQDNLPVSGDERSDLLTAVFDALGAAIADNHELVDPAVWARYQDTVARHGAYAFVPLSAEQTSTAWVANWFAELAKALAAGKAVTGPTSSPRPEGSSMRAAPPAPVQSSTLAPTPAKPPVRMLEGRPRSVPEERVVDSPSVTSLLTRLLAFETRLTGDDSPGRWAGAGWELLLLLMIIGLLPSWLGSRKENFLSGAQRERPRSPHNPRPHEKKRNTQ</sequence>
<reference evidence="6 7" key="1">
    <citation type="submission" date="2021-03" db="EMBL/GenBank/DDBJ databases">
        <title>Sequencing the genomes of 1000 actinobacteria strains.</title>
        <authorList>
            <person name="Klenk H.-P."/>
        </authorList>
    </citation>
    <scope>NUCLEOTIDE SEQUENCE [LARGE SCALE GENOMIC DNA]</scope>
    <source>
        <strain evidence="6 7">DSM 45516</strain>
    </source>
</reference>